<reference evidence="2" key="1">
    <citation type="submission" date="2022-08" db="EMBL/GenBank/DDBJ databases">
        <title>Genome sequencing of akame (Lates japonicus).</title>
        <authorList>
            <person name="Hashiguchi Y."/>
            <person name="Takahashi H."/>
        </authorList>
    </citation>
    <scope>NUCLEOTIDE SEQUENCE</scope>
    <source>
        <strain evidence="2">Kochi</strain>
    </source>
</reference>
<feature type="compositionally biased region" description="Low complexity" evidence="1">
    <location>
        <begin position="22"/>
        <end position="39"/>
    </location>
</feature>
<evidence type="ECO:0000256" key="1">
    <source>
        <dbReference type="SAM" id="MobiDB-lite"/>
    </source>
</evidence>
<dbReference type="EMBL" id="BRZM01005074">
    <property type="protein sequence ID" value="GLD61501.1"/>
    <property type="molecule type" value="Genomic_DNA"/>
</dbReference>
<keyword evidence="3" id="KW-1185">Reference proteome</keyword>
<gene>
    <name evidence="2" type="ORF">AKAME5_002907300</name>
</gene>
<protein>
    <submittedName>
        <fullName evidence="2">E3 ubiquitin-protein ligase znrf2</fullName>
    </submittedName>
</protein>
<comment type="caution">
    <text evidence="2">The sequence shown here is derived from an EMBL/GenBank/DDBJ whole genome shotgun (WGS) entry which is preliminary data.</text>
</comment>
<proteinExistence type="predicted"/>
<sequence>MGAKQSGPTANPAANGRTRAYSGSDLPSSTSSSNGSNVSRTTAGGGEVPCVQRVRSLRSHVQHQPAPWSQGQVCGGLRRLRDQTPVRHQHSKQQRSLQLPGVRRQQPGRGGGQRARRSPAADRIVTSTPLS</sequence>
<accession>A0AAD3RAX1</accession>
<organism evidence="2 3">
    <name type="scientific">Lates japonicus</name>
    <name type="common">Japanese lates</name>
    <dbReference type="NCBI Taxonomy" id="270547"/>
    <lineage>
        <taxon>Eukaryota</taxon>
        <taxon>Metazoa</taxon>
        <taxon>Chordata</taxon>
        <taxon>Craniata</taxon>
        <taxon>Vertebrata</taxon>
        <taxon>Euteleostomi</taxon>
        <taxon>Actinopterygii</taxon>
        <taxon>Neopterygii</taxon>
        <taxon>Teleostei</taxon>
        <taxon>Neoteleostei</taxon>
        <taxon>Acanthomorphata</taxon>
        <taxon>Carangaria</taxon>
        <taxon>Carangaria incertae sedis</taxon>
        <taxon>Centropomidae</taxon>
        <taxon>Lates</taxon>
    </lineage>
</organism>
<evidence type="ECO:0000313" key="3">
    <source>
        <dbReference type="Proteomes" id="UP001279410"/>
    </source>
</evidence>
<dbReference type="Proteomes" id="UP001279410">
    <property type="component" value="Unassembled WGS sequence"/>
</dbReference>
<dbReference type="AlphaFoldDB" id="A0AAD3RAX1"/>
<feature type="region of interest" description="Disordered" evidence="1">
    <location>
        <begin position="1"/>
        <end position="131"/>
    </location>
</feature>
<name>A0AAD3RAX1_LATJO</name>
<evidence type="ECO:0000313" key="2">
    <source>
        <dbReference type="EMBL" id="GLD61501.1"/>
    </source>
</evidence>